<dbReference type="CDD" id="cd00609">
    <property type="entry name" value="AAT_like"/>
    <property type="match status" value="1"/>
</dbReference>
<comment type="catalytic activity">
    <reaction evidence="8 9">
        <text>L-histidinol phosphate + 2-oxoglutarate = 3-(imidazol-4-yl)-2-oxopropyl phosphate + L-glutamate</text>
        <dbReference type="Rhea" id="RHEA:23744"/>
        <dbReference type="ChEBI" id="CHEBI:16810"/>
        <dbReference type="ChEBI" id="CHEBI:29985"/>
        <dbReference type="ChEBI" id="CHEBI:57766"/>
        <dbReference type="ChEBI" id="CHEBI:57980"/>
        <dbReference type="EC" id="2.6.1.9"/>
    </reaction>
</comment>
<sequence length="366" mass="39694">MTSHIRPQPGIMDIELYQGGAAHVAGRTDAIKLSSNENPFGPSDKAKDAFTKCAHTMHRYPSTDHAKLRLAIGDVHALDPDRIICGVGSDEIIHLLCQSFVGPRDEVIFTEHGFLMYRIATQAAGGTPVQVAERERTTDVDAILAACTKKTKLVFLANPNNPTGTMIGLAELERLANGLPKGALLVIDSAYSEYVEGYDGGAELATRLPNVFMTRTFSKIYGLGGLRVGWGYGPREIIDILNRIRGPFNLATAQLETAEAAVRDQDWINKCRDDNTRLRAWLAEALAEKGVPSDTSTANFILARFASDQEAEACDDWLKSEGVIVRRVGGYNLPNCLRITVGDEPSCRRVAHLIGVFKAGGASQGA</sequence>
<dbReference type="InterPro" id="IPR015422">
    <property type="entry name" value="PyrdxlP-dep_Trfase_small"/>
</dbReference>
<dbReference type="GO" id="GO:0000105">
    <property type="term" value="P:L-histidine biosynthetic process"/>
    <property type="evidence" value="ECO:0007669"/>
    <property type="project" value="UniProtKB-UniRule"/>
</dbReference>
<dbReference type="InterPro" id="IPR004839">
    <property type="entry name" value="Aminotransferase_I/II_large"/>
</dbReference>
<evidence type="ECO:0000256" key="8">
    <source>
        <dbReference type="ARBA" id="ARBA00047481"/>
    </source>
</evidence>
<organism evidence="11 12">
    <name type="scientific">Thioclava indica</name>
    <dbReference type="NCBI Taxonomy" id="1353528"/>
    <lineage>
        <taxon>Bacteria</taxon>
        <taxon>Pseudomonadati</taxon>
        <taxon>Pseudomonadota</taxon>
        <taxon>Alphaproteobacteria</taxon>
        <taxon>Rhodobacterales</taxon>
        <taxon>Paracoccaceae</taxon>
        <taxon>Thioclava</taxon>
    </lineage>
</organism>
<gene>
    <name evidence="9" type="primary">hisC</name>
    <name evidence="11" type="ORF">DT23_13150</name>
</gene>
<comment type="similarity">
    <text evidence="3 9">Belongs to the class-II pyridoxal-phosphate-dependent aminotransferase family. Histidinol-phosphate aminotransferase subfamily.</text>
</comment>
<protein>
    <recommendedName>
        <fullName evidence="9">Histidinol-phosphate aminotransferase</fullName>
        <ecNumber evidence="9">2.6.1.9</ecNumber>
    </recommendedName>
    <alternativeName>
        <fullName evidence="9">Imidazole acetol-phosphate transaminase</fullName>
    </alternativeName>
</protein>
<dbReference type="Gene3D" id="3.40.640.10">
    <property type="entry name" value="Type I PLP-dependent aspartate aminotransferase-like (Major domain)"/>
    <property type="match status" value="1"/>
</dbReference>
<accession>A0A074JSP3</accession>
<evidence type="ECO:0000313" key="11">
    <source>
        <dbReference type="EMBL" id="KEO60661.1"/>
    </source>
</evidence>
<dbReference type="GO" id="GO:0030170">
    <property type="term" value="F:pyridoxal phosphate binding"/>
    <property type="evidence" value="ECO:0007669"/>
    <property type="project" value="InterPro"/>
</dbReference>
<dbReference type="InterPro" id="IPR005861">
    <property type="entry name" value="HisP_aminotrans"/>
</dbReference>
<keyword evidence="12" id="KW-1185">Reference proteome</keyword>
<evidence type="ECO:0000256" key="5">
    <source>
        <dbReference type="ARBA" id="ARBA00022576"/>
    </source>
</evidence>
<dbReference type="Gene3D" id="3.90.1150.10">
    <property type="entry name" value="Aspartate Aminotransferase, domain 1"/>
    <property type="match status" value="1"/>
</dbReference>
<dbReference type="Pfam" id="PF00155">
    <property type="entry name" value="Aminotran_1_2"/>
    <property type="match status" value="1"/>
</dbReference>
<dbReference type="SUPFAM" id="SSF53383">
    <property type="entry name" value="PLP-dependent transferases"/>
    <property type="match status" value="1"/>
</dbReference>
<dbReference type="InterPro" id="IPR015421">
    <property type="entry name" value="PyrdxlP-dep_Trfase_major"/>
</dbReference>
<dbReference type="OrthoDB" id="9809616at2"/>
<comment type="pathway">
    <text evidence="2 9">Amino-acid biosynthesis; L-histidine biosynthesis; L-histidine from 5-phospho-alpha-D-ribose 1-diphosphate: step 7/9.</text>
</comment>
<evidence type="ECO:0000256" key="3">
    <source>
        <dbReference type="ARBA" id="ARBA00007970"/>
    </source>
</evidence>
<name>A0A074JSP3_9RHOB</name>
<evidence type="ECO:0000313" key="12">
    <source>
        <dbReference type="Proteomes" id="UP000027471"/>
    </source>
</evidence>
<dbReference type="GO" id="GO:0004400">
    <property type="term" value="F:histidinol-phosphate transaminase activity"/>
    <property type="evidence" value="ECO:0007669"/>
    <property type="project" value="UniProtKB-UniRule"/>
</dbReference>
<evidence type="ECO:0000256" key="6">
    <source>
        <dbReference type="ARBA" id="ARBA00022679"/>
    </source>
</evidence>
<evidence type="ECO:0000259" key="10">
    <source>
        <dbReference type="Pfam" id="PF00155"/>
    </source>
</evidence>
<dbReference type="InterPro" id="IPR050106">
    <property type="entry name" value="HistidinolP_aminotransfase"/>
</dbReference>
<keyword evidence="9" id="KW-0028">Amino-acid biosynthesis</keyword>
<dbReference type="PANTHER" id="PTHR43643:SF3">
    <property type="entry name" value="HISTIDINOL-PHOSPHATE AMINOTRANSFERASE"/>
    <property type="match status" value="1"/>
</dbReference>
<evidence type="ECO:0000256" key="1">
    <source>
        <dbReference type="ARBA" id="ARBA00001933"/>
    </source>
</evidence>
<evidence type="ECO:0000256" key="2">
    <source>
        <dbReference type="ARBA" id="ARBA00005011"/>
    </source>
</evidence>
<comment type="subunit">
    <text evidence="4 9">Homodimer.</text>
</comment>
<dbReference type="PANTHER" id="PTHR43643">
    <property type="entry name" value="HISTIDINOL-PHOSPHATE AMINOTRANSFERASE 2"/>
    <property type="match status" value="1"/>
</dbReference>
<dbReference type="AlphaFoldDB" id="A0A074JSP3"/>
<keyword evidence="9" id="KW-0368">Histidine biosynthesis</keyword>
<feature type="modified residue" description="N6-(pyridoxal phosphate)lysine" evidence="9">
    <location>
        <position position="219"/>
    </location>
</feature>
<comment type="caution">
    <text evidence="11">The sequence shown here is derived from an EMBL/GenBank/DDBJ whole genome shotgun (WGS) entry which is preliminary data.</text>
</comment>
<proteinExistence type="inferred from homology"/>
<comment type="cofactor">
    <cofactor evidence="1 9">
        <name>pyridoxal 5'-phosphate</name>
        <dbReference type="ChEBI" id="CHEBI:597326"/>
    </cofactor>
</comment>
<feature type="domain" description="Aminotransferase class I/classII large" evidence="10">
    <location>
        <begin position="29"/>
        <end position="352"/>
    </location>
</feature>
<evidence type="ECO:0000256" key="7">
    <source>
        <dbReference type="ARBA" id="ARBA00022898"/>
    </source>
</evidence>
<dbReference type="EMBL" id="AUNB01000017">
    <property type="protein sequence ID" value="KEO60661.1"/>
    <property type="molecule type" value="Genomic_DNA"/>
</dbReference>
<dbReference type="HAMAP" id="MF_01023">
    <property type="entry name" value="HisC_aminotrans_2"/>
    <property type="match status" value="1"/>
</dbReference>
<dbReference type="Proteomes" id="UP000027471">
    <property type="component" value="Unassembled WGS sequence"/>
</dbReference>
<keyword evidence="7 9" id="KW-0663">Pyridoxal phosphate</keyword>
<dbReference type="UniPathway" id="UPA00031">
    <property type="reaction ID" value="UER00012"/>
</dbReference>
<dbReference type="EC" id="2.6.1.9" evidence="9"/>
<dbReference type="NCBIfam" id="TIGR01141">
    <property type="entry name" value="hisC"/>
    <property type="match status" value="1"/>
</dbReference>
<dbReference type="STRING" id="1353528.DT23_13150"/>
<keyword evidence="5 9" id="KW-0032">Aminotransferase</keyword>
<keyword evidence="6 9" id="KW-0808">Transferase</keyword>
<evidence type="ECO:0000256" key="4">
    <source>
        <dbReference type="ARBA" id="ARBA00011738"/>
    </source>
</evidence>
<dbReference type="RefSeq" id="WP_038129427.1">
    <property type="nucleotide sequence ID" value="NZ_AUNB01000017.1"/>
</dbReference>
<evidence type="ECO:0000256" key="9">
    <source>
        <dbReference type="HAMAP-Rule" id="MF_01023"/>
    </source>
</evidence>
<reference evidence="11 12" key="1">
    <citation type="journal article" date="2015" name="Antonie Van Leeuwenhoek">
        <title>Thioclava indica sp. nov., isolated from surface seawater of the Indian Ocean.</title>
        <authorList>
            <person name="Liu Y."/>
            <person name="Lai Q."/>
            <person name="Du J."/>
            <person name="Xu H."/>
            <person name="Jiang L."/>
            <person name="Shao Z."/>
        </authorList>
    </citation>
    <scope>NUCLEOTIDE SEQUENCE [LARGE SCALE GENOMIC DNA]</scope>
    <source>
        <strain evidence="11 12">DT23-4</strain>
    </source>
</reference>
<dbReference type="InterPro" id="IPR015424">
    <property type="entry name" value="PyrdxlP-dep_Trfase"/>
</dbReference>
<dbReference type="eggNOG" id="COG0079">
    <property type="taxonomic scope" value="Bacteria"/>
</dbReference>